<organism evidence="2">
    <name type="scientific">Nocardia globerula</name>
    <dbReference type="NCBI Taxonomy" id="1818"/>
    <lineage>
        <taxon>Bacteria</taxon>
        <taxon>Bacillati</taxon>
        <taxon>Actinomycetota</taxon>
        <taxon>Actinomycetes</taxon>
        <taxon>Mycobacteriales</taxon>
        <taxon>Nocardiaceae</taxon>
        <taxon>Nocardia</taxon>
    </lineage>
</organism>
<dbReference type="SUPFAM" id="SSF50249">
    <property type="entry name" value="Nucleic acid-binding proteins"/>
    <property type="match status" value="1"/>
</dbReference>
<accession>A0A652YR24</accession>
<dbReference type="InterPro" id="IPR052513">
    <property type="entry name" value="Thioester_dehydratase-like"/>
</dbReference>
<comment type="caution">
    <text evidence="2">The sequence shown here is derived from an EMBL/GenBank/DDBJ whole genome shotgun (WGS) entry which is preliminary data.</text>
</comment>
<dbReference type="PANTHER" id="PTHR34075:SF5">
    <property type="entry name" value="BLR3430 PROTEIN"/>
    <property type="match status" value="1"/>
</dbReference>
<evidence type="ECO:0000259" key="1">
    <source>
        <dbReference type="Pfam" id="PF01796"/>
    </source>
</evidence>
<evidence type="ECO:0000313" key="2">
    <source>
        <dbReference type="EMBL" id="TYQ04743.1"/>
    </source>
</evidence>
<protein>
    <recommendedName>
        <fullName evidence="1">ChsH2 C-terminal OB-fold domain-containing protein</fullName>
    </recommendedName>
</protein>
<feature type="domain" description="ChsH2 C-terminal OB-fold" evidence="1">
    <location>
        <begin position="66"/>
        <end position="129"/>
    </location>
</feature>
<dbReference type="PANTHER" id="PTHR34075">
    <property type="entry name" value="BLR3430 PROTEIN"/>
    <property type="match status" value="1"/>
</dbReference>
<dbReference type="Pfam" id="PF01796">
    <property type="entry name" value="OB_ChsH2_C"/>
    <property type="match status" value="1"/>
</dbReference>
<gene>
    <name evidence="2" type="ORF">FNL38_10393</name>
</gene>
<dbReference type="AlphaFoldDB" id="A0A652YR24"/>
<sequence>MTEISVHDAVVGIPNFPPPQDVPELNGFWNAVERGCIALPACPTCGAWQWYPLAGRPCGHPGELEWRDLSGHGTIFTFTRVERSFLPTGSNPPYTVALVELDEAPGVRLVTVLVGPGSVDPVIGSRVTLSPTEFETHTLPTFSLDSR</sequence>
<proteinExistence type="predicted"/>
<dbReference type="InterPro" id="IPR002878">
    <property type="entry name" value="ChsH2_C"/>
</dbReference>
<name>A0A652YR24_NOCGL</name>
<dbReference type="InterPro" id="IPR012340">
    <property type="entry name" value="NA-bd_OB-fold"/>
</dbReference>
<dbReference type="EMBL" id="VNIQ01000003">
    <property type="protein sequence ID" value="TYQ04743.1"/>
    <property type="molecule type" value="Genomic_DNA"/>
</dbReference>
<reference evidence="2" key="1">
    <citation type="submission" date="2019-07" db="EMBL/GenBank/DDBJ databases">
        <title>Genomic Encyclopedia of Type Strains, Phase IV (KMG-IV): sequencing the most valuable type-strain genomes for metagenomic binning, comparative biology and taxonomic classification.</title>
        <authorList>
            <person name="Goeker M."/>
        </authorList>
    </citation>
    <scope>NUCLEOTIDE SEQUENCE</scope>
    <source>
        <strain evidence="2">DSM 44596</strain>
    </source>
</reference>